<keyword evidence="5" id="KW-1185">Reference proteome</keyword>
<dbReference type="Proteomes" id="UP000318138">
    <property type="component" value="Chromosome"/>
</dbReference>
<accession>A0A859FJB9</accession>
<feature type="domain" description="SLH" evidence="3">
    <location>
        <begin position="480"/>
        <end position="538"/>
    </location>
</feature>
<protein>
    <submittedName>
        <fullName evidence="4">S-layer homology domain-containing protein</fullName>
    </submittedName>
</protein>
<organism evidence="4 5">
    <name type="scientific">Paenalkalicoccus suaedae</name>
    <dbReference type="NCBI Taxonomy" id="2592382"/>
    <lineage>
        <taxon>Bacteria</taxon>
        <taxon>Bacillati</taxon>
        <taxon>Bacillota</taxon>
        <taxon>Bacilli</taxon>
        <taxon>Bacillales</taxon>
        <taxon>Bacillaceae</taxon>
        <taxon>Paenalkalicoccus</taxon>
    </lineage>
</organism>
<dbReference type="Pfam" id="PF12733">
    <property type="entry name" value="Cadherin-like"/>
    <property type="match status" value="1"/>
</dbReference>
<feature type="region of interest" description="Disordered" evidence="2">
    <location>
        <begin position="181"/>
        <end position="214"/>
    </location>
</feature>
<evidence type="ECO:0000256" key="2">
    <source>
        <dbReference type="SAM" id="MobiDB-lite"/>
    </source>
</evidence>
<reference evidence="5" key="1">
    <citation type="submission" date="2019-07" db="EMBL/GenBank/DDBJ databases">
        <title>Bacillus alkalisoli sp. nov. isolated from saline soil.</title>
        <authorList>
            <person name="Sun J.-Q."/>
            <person name="Xu L."/>
        </authorList>
    </citation>
    <scope>NUCLEOTIDE SEQUENCE [LARGE SCALE GENOMIC DNA]</scope>
    <source>
        <strain evidence="5">M4U3P1</strain>
    </source>
</reference>
<dbReference type="InterPro" id="IPR025883">
    <property type="entry name" value="Cadherin-like_domain"/>
</dbReference>
<evidence type="ECO:0000259" key="3">
    <source>
        <dbReference type="PROSITE" id="PS51272"/>
    </source>
</evidence>
<dbReference type="AlphaFoldDB" id="A0A859FJB9"/>
<feature type="domain" description="SLH" evidence="3">
    <location>
        <begin position="404"/>
        <end position="479"/>
    </location>
</feature>
<dbReference type="PANTHER" id="PTHR43308">
    <property type="entry name" value="OUTER MEMBRANE PROTEIN ALPHA-RELATED"/>
    <property type="match status" value="1"/>
</dbReference>
<dbReference type="Pfam" id="PF00395">
    <property type="entry name" value="SLH"/>
    <property type="match status" value="3"/>
</dbReference>
<sequence>MEVTVEVLVFDELDQAITNGDEAGTFSVTTPEAAIEGNDYSFSSTTGTLTLKEGADQALGEYTISYMNNLENTVTANQKVRVVNDNALLANLQLRVNGTNELVKLTPDFVAETSNYHATVATGVSEVNVRPLLADNEATVSVNGITATSDEWSDSISLNVGNNIIEVKIRAADGLEENTYTLTINRPRPPSSGGGGGETPTTPPTNSRPAPVQIGPGLENVVEIYRTIRGDGVSIDEVSISREVIDELITQNPETKEEWVTVIISDLLEDPADQFEITLPHDSILSLSSANKGILIINDFGEISLRNDQIREAQNENKDLFFRLIPMRNHGDRVTQEQRMEQEALVQQSFNNQPIQVLGTPIDIETNYTSYKTEIKIPIPLDTNATSFAVFIEHSDGELVLDRGEVQVDEDGIPNAIVIEVEKFSRFTVIANDGEYNIYPRYIEGFEDNTFRPNESLTRAQLATMLGRILIEERGIEAPTESVFSDVDSNFWAFEMINLVQKEGIMTGHEFNQFRPNEFVTRAQFATVADRWSDHMVKSITTPYTDISSHWAMSSIQAMYDLGWMIGFNDNTFRPNENMTRAQAVKVLNQMFDRPLLSNVLESKWNDVSNRHWALIDIETASNSYCTMLEDGEQQFDRFID</sequence>
<dbReference type="RefSeq" id="WP_176010803.1">
    <property type="nucleotide sequence ID" value="NZ_CP041372.2"/>
</dbReference>
<evidence type="ECO:0000313" key="4">
    <source>
        <dbReference type="EMBL" id="QKS72836.1"/>
    </source>
</evidence>
<keyword evidence="1" id="KW-0732">Signal</keyword>
<dbReference type="InterPro" id="IPR001119">
    <property type="entry name" value="SLH_dom"/>
</dbReference>
<dbReference type="EMBL" id="CP041372">
    <property type="protein sequence ID" value="QKS72836.1"/>
    <property type="molecule type" value="Genomic_DNA"/>
</dbReference>
<evidence type="ECO:0000256" key="1">
    <source>
        <dbReference type="ARBA" id="ARBA00022729"/>
    </source>
</evidence>
<feature type="domain" description="SLH" evidence="3">
    <location>
        <begin position="539"/>
        <end position="602"/>
    </location>
</feature>
<dbReference type="InterPro" id="IPR051465">
    <property type="entry name" value="Cell_Envelope_Struct_Comp"/>
</dbReference>
<gene>
    <name evidence="4" type="ORF">FLK61_40220</name>
</gene>
<proteinExistence type="predicted"/>
<dbReference type="KEGG" id="psua:FLK61_40220"/>
<dbReference type="PROSITE" id="PS51272">
    <property type="entry name" value="SLH"/>
    <property type="match status" value="3"/>
</dbReference>
<name>A0A859FJB9_9BACI</name>
<evidence type="ECO:0000313" key="5">
    <source>
        <dbReference type="Proteomes" id="UP000318138"/>
    </source>
</evidence>